<dbReference type="Gene3D" id="3.30.420.10">
    <property type="entry name" value="Ribonuclease H-like superfamily/Ribonuclease H"/>
    <property type="match status" value="1"/>
</dbReference>
<dbReference type="EMBL" id="LXQA010475605">
    <property type="protein sequence ID" value="MCI54194.1"/>
    <property type="molecule type" value="Genomic_DNA"/>
</dbReference>
<dbReference type="PROSITE" id="PS50879">
    <property type="entry name" value="RNASE_H_1"/>
    <property type="match status" value="1"/>
</dbReference>
<reference evidence="2 3" key="1">
    <citation type="journal article" date="2018" name="Front. Plant Sci.">
        <title>Red Clover (Trifolium pratense) and Zigzag Clover (T. medium) - A Picture of Genomic Similarities and Differences.</title>
        <authorList>
            <person name="Dluhosova J."/>
            <person name="Istvanek J."/>
            <person name="Nedelnik J."/>
            <person name="Repkova J."/>
        </authorList>
    </citation>
    <scope>NUCLEOTIDE SEQUENCE [LARGE SCALE GENOMIC DNA]</scope>
    <source>
        <strain evidence="3">cv. 10/8</strain>
        <tissue evidence="2">Leaf</tissue>
    </source>
</reference>
<dbReference type="InterPro" id="IPR053151">
    <property type="entry name" value="RNase_H-like"/>
</dbReference>
<dbReference type="AlphaFoldDB" id="A0A392T132"/>
<comment type="caution">
    <text evidence="2">The sequence shown here is derived from an EMBL/GenBank/DDBJ whole genome shotgun (WGS) entry which is preliminary data.</text>
</comment>
<sequence>DVSWKAPTQGWFAVNTDGAVKSEQRQAGCGGVLRNDKGEWIEGFTEYLGDTTAYMLELWGIYEGLKLAMRNGVT</sequence>
<feature type="domain" description="RNase H type-1" evidence="1">
    <location>
        <begin position="8"/>
        <end position="74"/>
    </location>
</feature>
<dbReference type="InterPro" id="IPR002156">
    <property type="entry name" value="RNaseH_domain"/>
</dbReference>
<dbReference type="InterPro" id="IPR044730">
    <property type="entry name" value="RNase_H-like_dom_plant"/>
</dbReference>
<evidence type="ECO:0000313" key="3">
    <source>
        <dbReference type="Proteomes" id="UP000265520"/>
    </source>
</evidence>
<accession>A0A392T132</accession>
<dbReference type="PANTHER" id="PTHR47723:SF13">
    <property type="entry name" value="PUTATIVE-RELATED"/>
    <property type="match status" value="1"/>
</dbReference>
<dbReference type="PANTHER" id="PTHR47723">
    <property type="entry name" value="OS05G0353850 PROTEIN"/>
    <property type="match status" value="1"/>
</dbReference>
<evidence type="ECO:0000259" key="1">
    <source>
        <dbReference type="PROSITE" id="PS50879"/>
    </source>
</evidence>
<dbReference type="InterPro" id="IPR036397">
    <property type="entry name" value="RNaseH_sf"/>
</dbReference>
<protein>
    <submittedName>
        <fullName evidence="2">Ribonuclease H protein</fullName>
    </submittedName>
</protein>
<dbReference type="GO" id="GO:0004523">
    <property type="term" value="F:RNA-DNA hybrid ribonuclease activity"/>
    <property type="evidence" value="ECO:0007669"/>
    <property type="project" value="InterPro"/>
</dbReference>
<name>A0A392T132_9FABA</name>
<dbReference type="GO" id="GO:0003676">
    <property type="term" value="F:nucleic acid binding"/>
    <property type="evidence" value="ECO:0007669"/>
    <property type="project" value="InterPro"/>
</dbReference>
<dbReference type="InterPro" id="IPR012337">
    <property type="entry name" value="RNaseH-like_sf"/>
</dbReference>
<dbReference type="CDD" id="cd06222">
    <property type="entry name" value="RNase_H_like"/>
    <property type="match status" value="1"/>
</dbReference>
<organism evidence="2 3">
    <name type="scientific">Trifolium medium</name>
    <dbReference type="NCBI Taxonomy" id="97028"/>
    <lineage>
        <taxon>Eukaryota</taxon>
        <taxon>Viridiplantae</taxon>
        <taxon>Streptophyta</taxon>
        <taxon>Embryophyta</taxon>
        <taxon>Tracheophyta</taxon>
        <taxon>Spermatophyta</taxon>
        <taxon>Magnoliopsida</taxon>
        <taxon>eudicotyledons</taxon>
        <taxon>Gunneridae</taxon>
        <taxon>Pentapetalae</taxon>
        <taxon>rosids</taxon>
        <taxon>fabids</taxon>
        <taxon>Fabales</taxon>
        <taxon>Fabaceae</taxon>
        <taxon>Papilionoideae</taxon>
        <taxon>50 kb inversion clade</taxon>
        <taxon>NPAAA clade</taxon>
        <taxon>Hologalegina</taxon>
        <taxon>IRL clade</taxon>
        <taxon>Trifolieae</taxon>
        <taxon>Trifolium</taxon>
    </lineage>
</organism>
<evidence type="ECO:0000313" key="2">
    <source>
        <dbReference type="EMBL" id="MCI54194.1"/>
    </source>
</evidence>
<dbReference type="SUPFAM" id="SSF53098">
    <property type="entry name" value="Ribonuclease H-like"/>
    <property type="match status" value="1"/>
</dbReference>
<dbReference type="Pfam" id="PF13456">
    <property type="entry name" value="RVT_3"/>
    <property type="match status" value="1"/>
</dbReference>
<feature type="non-terminal residue" evidence="2">
    <location>
        <position position="1"/>
    </location>
</feature>
<keyword evidence="3" id="KW-1185">Reference proteome</keyword>
<dbReference type="Proteomes" id="UP000265520">
    <property type="component" value="Unassembled WGS sequence"/>
</dbReference>
<proteinExistence type="predicted"/>